<dbReference type="PANTHER" id="PTHR24043">
    <property type="entry name" value="SCAVENGER RECEPTOR CLASS F"/>
    <property type="match status" value="1"/>
</dbReference>
<sequence length="360" mass="39965">MAVANARHSVFLMLLSVANVSSYLQFVVPGVTQANSSSVYDFEGTYYCWPNRTVDGNINQSIRNCLHTGTTDVTEAWLRIDLQRMRSVKSVKFWYRNDRGDSATNTIRLKGYSIRGTNTTAQSSITHVCYTDTGATTLPTIIEVVMRGFMEKTAPKAARTVRIVQCATLIQGNVMNWDVLFLKIRHQIALVVNLDFMERRAPKRVTTVGIVKHVTKTRANVTVSDVFFQDTNHLLEHNGFHLFFPSLYSACPGGLYGQYCSKSCGNCLQNTTCNHGNGTCLDGCDAGYKGKYCTTPCSNGEYGGNCIHKCSENCGNGEVCDKVHGHCASCMPGFQGLQCDEIKQQVNSEPFAFNRNSWTR</sequence>
<reference evidence="2" key="1">
    <citation type="journal article" date="2012" name="Nature">
        <title>The oyster genome reveals stress adaptation and complexity of shell formation.</title>
        <authorList>
            <person name="Zhang G."/>
            <person name="Fang X."/>
            <person name="Guo X."/>
            <person name="Li L."/>
            <person name="Luo R."/>
            <person name="Xu F."/>
            <person name="Yang P."/>
            <person name="Zhang L."/>
            <person name="Wang X."/>
            <person name="Qi H."/>
            <person name="Xiong Z."/>
            <person name="Que H."/>
            <person name="Xie Y."/>
            <person name="Holland P.W."/>
            <person name="Paps J."/>
            <person name="Zhu Y."/>
            <person name="Wu F."/>
            <person name="Chen Y."/>
            <person name="Wang J."/>
            <person name="Peng C."/>
            <person name="Meng J."/>
            <person name="Yang L."/>
            <person name="Liu J."/>
            <person name="Wen B."/>
            <person name="Zhang N."/>
            <person name="Huang Z."/>
            <person name="Zhu Q."/>
            <person name="Feng Y."/>
            <person name="Mount A."/>
            <person name="Hedgecock D."/>
            <person name="Xu Z."/>
            <person name="Liu Y."/>
            <person name="Domazet-Loso T."/>
            <person name="Du Y."/>
            <person name="Sun X."/>
            <person name="Zhang S."/>
            <person name="Liu B."/>
            <person name="Cheng P."/>
            <person name="Jiang X."/>
            <person name="Li J."/>
            <person name="Fan D."/>
            <person name="Wang W."/>
            <person name="Fu W."/>
            <person name="Wang T."/>
            <person name="Wang B."/>
            <person name="Zhang J."/>
            <person name="Peng Z."/>
            <person name="Li Y."/>
            <person name="Li N."/>
            <person name="Wang J."/>
            <person name="Chen M."/>
            <person name="He Y."/>
            <person name="Tan F."/>
            <person name="Song X."/>
            <person name="Zheng Q."/>
            <person name="Huang R."/>
            <person name="Yang H."/>
            <person name="Du X."/>
            <person name="Chen L."/>
            <person name="Yang M."/>
            <person name="Gaffney P.M."/>
            <person name="Wang S."/>
            <person name="Luo L."/>
            <person name="She Z."/>
            <person name="Ming Y."/>
            <person name="Huang W."/>
            <person name="Zhang S."/>
            <person name="Huang B."/>
            <person name="Zhang Y."/>
            <person name="Qu T."/>
            <person name="Ni P."/>
            <person name="Miao G."/>
            <person name="Wang J."/>
            <person name="Wang Q."/>
            <person name="Steinberg C.E."/>
            <person name="Wang H."/>
            <person name="Li N."/>
            <person name="Qian L."/>
            <person name="Zhang G."/>
            <person name="Li Y."/>
            <person name="Yang H."/>
            <person name="Liu X."/>
            <person name="Wang J."/>
            <person name="Yin Y."/>
            <person name="Wang J."/>
        </authorList>
    </citation>
    <scope>NUCLEOTIDE SEQUENCE [LARGE SCALE GENOMIC DNA]</scope>
    <source>
        <strain evidence="2">05x7-T-G4-1.051#20</strain>
    </source>
</reference>
<organism evidence="2">
    <name type="scientific">Magallana gigas</name>
    <name type="common">Pacific oyster</name>
    <name type="synonym">Crassostrea gigas</name>
    <dbReference type="NCBI Taxonomy" id="29159"/>
    <lineage>
        <taxon>Eukaryota</taxon>
        <taxon>Metazoa</taxon>
        <taxon>Spiralia</taxon>
        <taxon>Lophotrochozoa</taxon>
        <taxon>Mollusca</taxon>
        <taxon>Bivalvia</taxon>
        <taxon>Autobranchia</taxon>
        <taxon>Pteriomorphia</taxon>
        <taxon>Ostreida</taxon>
        <taxon>Ostreoidea</taxon>
        <taxon>Ostreidae</taxon>
        <taxon>Magallana</taxon>
    </lineage>
</organism>
<dbReference type="EMBL" id="JH815754">
    <property type="protein sequence ID" value="EKC21314.1"/>
    <property type="molecule type" value="Genomic_DNA"/>
</dbReference>
<dbReference type="AlphaFoldDB" id="K1PR48"/>
<dbReference type="HOGENOM" id="CLU_718156_0_0_1"/>
<dbReference type="PANTHER" id="PTHR24043:SF8">
    <property type="entry name" value="EGF-LIKE DOMAIN-CONTAINING PROTEIN"/>
    <property type="match status" value="1"/>
</dbReference>
<name>K1PR48_MAGGI</name>
<accession>K1PR48</accession>
<protein>
    <submittedName>
        <fullName evidence="2">Endothelial cells scavenger receptor</fullName>
    </submittedName>
</protein>
<proteinExistence type="predicted"/>
<dbReference type="SUPFAM" id="SSF49785">
    <property type="entry name" value="Galactose-binding domain-like"/>
    <property type="match status" value="1"/>
</dbReference>
<dbReference type="GO" id="GO:0005044">
    <property type="term" value="F:scavenger receptor activity"/>
    <property type="evidence" value="ECO:0007669"/>
    <property type="project" value="InterPro"/>
</dbReference>
<dbReference type="InterPro" id="IPR008979">
    <property type="entry name" value="Galactose-bd-like_sf"/>
</dbReference>
<dbReference type="Gene3D" id="2.60.120.260">
    <property type="entry name" value="Galactose-binding domain-like"/>
    <property type="match status" value="1"/>
</dbReference>
<evidence type="ECO:0000313" key="2">
    <source>
        <dbReference type="EMBL" id="EKC21314.1"/>
    </source>
</evidence>
<keyword evidence="2" id="KW-0675">Receptor</keyword>
<gene>
    <name evidence="2" type="ORF">CGI_10004144</name>
</gene>
<dbReference type="Pfam" id="PF22633">
    <property type="entry name" value="F5_F8_type_C_2"/>
    <property type="match status" value="1"/>
</dbReference>
<dbReference type="InterPro" id="IPR042635">
    <property type="entry name" value="MEGF10/SREC1/2-like"/>
</dbReference>
<evidence type="ECO:0000256" key="1">
    <source>
        <dbReference type="ARBA" id="ARBA00022536"/>
    </source>
</evidence>
<dbReference type="InParanoid" id="K1PR48"/>
<dbReference type="Gene3D" id="2.170.300.10">
    <property type="entry name" value="Tie2 ligand-binding domain superfamily"/>
    <property type="match status" value="1"/>
</dbReference>
<keyword evidence="1" id="KW-0245">EGF-like domain</keyword>